<dbReference type="AlphaFoldDB" id="A0A8W8LPC5"/>
<dbReference type="SUPFAM" id="SSF56672">
    <property type="entry name" value="DNA/RNA polymerases"/>
    <property type="match status" value="1"/>
</dbReference>
<name>A0A8W8LPC5_MAGGI</name>
<organism evidence="2 3">
    <name type="scientific">Magallana gigas</name>
    <name type="common">Pacific oyster</name>
    <name type="synonym">Crassostrea gigas</name>
    <dbReference type="NCBI Taxonomy" id="29159"/>
    <lineage>
        <taxon>Eukaryota</taxon>
        <taxon>Metazoa</taxon>
        <taxon>Spiralia</taxon>
        <taxon>Lophotrochozoa</taxon>
        <taxon>Mollusca</taxon>
        <taxon>Bivalvia</taxon>
        <taxon>Autobranchia</taxon>
        <taxon>Pteriomorphia</taxon>
        <taxon>Ostreida</taxon>
        <taxon>Ostreoidea</taxon>
        <taxon>Ostreidae</taxon>
        <taxon>Magallana</taxon>
    </lineage>
</organism>
<keyword evidence="3" id="KW-1185">Reference proteome</keyword>
<dbReference type="InterPro" id="IPR043502">
    <property type="entry name" value="DNA/RNA_pol_sf"/>
</dbReference>
<reference evidence="2" key="1">
    <citation type="submission" date="2022-08" db="UniProtKB">
        <authorList>
            <consortium name="EnsemblMetazoa"/>
        </authorList>
    </citation>
    <scope>IDENTIFICATION</scope>
    <source>
        <strain evidence="2">05x7-T-G4-1.051#20</strain>
    </source>
</reference>
<sequence length="469" mass="54498">MSSVNTPVNIDILHLWLKDHPDKEFVSYLINGLQFGFHTGFQTIPETPFECKNLRSAEKHSECVGDLIQQEVNKGYLLGPFRDIPFKNYRINPIGVAEGKYSKKKRLIVDMSAPHDNEDIPSLNNLIDKQEFSLTYVKIDDAVSLIKHLGLGSFLIKTDITDAFKNIPILEELWPFHGIKWKDNYYFYKRLVFGSRSSPKIFDYLSTAVCWIAKNVFDISNVLHLLDDFLVVVPPWGDAFEVMHRFLNIFKELGIPLSSKKTEGPCNEIEYLGLYLNSAKMETRLPREKLTRITELLETFQYKKSCTKRELLSLLSHLNFACRVILPGRSFISHLIALSTTVEPLHYHIKIDGMCRADLSMWLKFLRSWNGVSFFIDDNITEAADMQLFTDATPISYGGSYENQWFQGDFPVEILQEKTSKAFFELYPISRPASDRTLRCFSEYFYETDLQFSFAVFHYLYVYEWRSLL</sequence>
<dbReference type="InterPro" id="IPR000477">
    <property type="entry name" value="RT_dom"/>
</dbReference>
<dbReference type="EnsemblMetazoa" id="G29356.1">
    <property type="protein sequence ID" value="G29356.1:cds"/>
    <property type="gene ID" value="G29356"/>
</dbReference>
<protein>
    <recommendedName>
        <fullName evidence="1">Reverse transcriptase domain-containing protein</fullName>
    </recommendedName>
</protein>
<proteinExistence type="predicted"/>
<evidence type="ECO:0000259" key="1">
    <source>
        <dbReference type="PROSITE" id="PS50878"/>
    </source>
</evidence>
<dbReference type="Pfam" id="PF00078">
    <property type="entry name" value="RVT_1"/>
    <property type="match status" value="1"/>
</dbReference>
<dbReference type="Proteomes" id="UP000005408">
    <property type="component" value="Unassembled WGS sequence"/>
</dbReference>
<dbReference type="PANTHER" id="PTHR33050">
    <property type="entry name" value="REVERSE TRANSCRIPTASE DOMAIN-CONTAINING PROTEIN"/>
    <property type="match status" value="1"/>
</dbReference>
<accession>A0A8W8LPC5</accession>
<dbReference type="InterPro" id="IPR052055">
    <property type="entry name" value="Hepadnavirus_pol/RT"/>
</dbReference>
<dbReference type="PROSITE" id="PS50878">
    <property type="entry name" value="RT_POL"/>
    <property type="match status" value="1"/>
</dbReference>
<feature type="domain" description="Reverse transcriptase" evidence="1">
    <location>
        <begin position="65"/>
        <end position="276"/>
    </location>
</feature>
<dbReference type="Gene3D" id="3.10.10.10">
    <property type="entry name" value="HIV Type 1 Reverse Transcriptase, subunit A, domain 1"/>
    <property type="match status" value="1"/>
</dbReference>
<dbReference type="Gene3D" id="3.30.70.270">
    <property type="match status" value="1"/>
</dbReference>
<dbReference type="InterPro" id="IPR043128">
    <property type="entry name" value="Rev_trsase/Diguanyl_cyclase"/>
</dbReference>
<evidence type="ECO:0000313" key="3">
    <source>
        <dbReference type="Proteomes" id="UP000005408"/>
    </source>
</evidence>
<dbReference type="PANTHER" id="PTHR33050:SF8">
    <property type="entry name" value="REVERSE TRANSCRIPTASE DOMAIN-CONTAINING PROTEIN"/>
    <property type="match status" value="1"/>
</dbReference>
<evidence type="ECO:0000313" key="2">
    <source>
        <dbReference type="EnsemblMetazoa" id="G29356.1:cds"/>
    </source>
</evidence>